<protein>
    <submittedName>
        <fullName evidence="1">Uncharacterized protein</fullName>
    </submittedName>
</protein>
<evidence type="ECO:0000313" key="1">
    <source>
        <dbReference type="EMBL" id="OQD91100.1"/>
    </source>
</evidence>
<evidence type="ECO:0000313" key="2">
    <source>
        <dbReference type="Proteomes" id="UP000191672"/>
    </source>
</evidence>
<organism evidence="1 2">
    <name type="scientific">Penicillium antarcticum</name>
    <dbReference type="NCBI Taxonomy" id="416450"/>
    <lineage>
        <taxon>Eukaryota</taxon>
        <taxon>Fungi</taxon>
        <taxon>Dikarya</taxon>
        <taxon>Ascomycota</taxon>
        <taxon>Pezizomycotina</taxon>
        <taxon>Eurotiomycetes</taxon>
        <taxon>Eurotiomycetidae</taxon>
        <taxon>Eurotiales</taxon>
        <taxon>Aspergillaceae</taxon>
        <taxon>Penicillium</taxon>
    </lineage>
</organism>
<keyword evidence="2" id="KW-1185">Reference proteome</keyword>
<accession>A0A1V6QPC9</accession>
<gene>
    <name evidence="1" type="ORF">PENANT_c001G02294</name>
</gene>
<reference evidence="2" key="1">
    <citation type="journal article" date="2017" name="Nat. Microbiol.">
        <title>Global analysis of biosynthetic gene clusters reveals vast potential of secondary metabolite production in Penicillium species.</title>
        <authorList>
            <person name="Nielsen J.C."/>
            <person name="Grijseels S."/>
            <person name="Prigent S."/>
            <person name="Ji B."/>
            <person name="Dainat J."/>
            <person name="Nielsen K.F."/>
            <person name="Frisvad J.C."/>
            <person name="Workman M."/>
            <person name="Nielsen J."/>
        </authorList>
    </citation>
    <scope>NUCLEOTIDE SEQUENCE [LARGE SCALE GENOMIC DNA]</scope>
    <source>
        <strain evidence="2">IBT 31811</strain>
    </source>
</reference>
<dbReference type="OrthoDB" id="4337159at2759"/>
<dbReference type="EMBL" id="MDYN01000001">
    <property type="protein sequence ID" value="OQD91100.1"/>
    <property type="molecule type" value="Genomic_DNA"/>
</dbReference>
<sequence>MQCTRIITRNIPQVRKQRQIQNPRMTLVASPVPSHNPTIDSERLPYRLYELSLKKIRKEAHAAEPDLRHVIAGISMQKVVAGAVHDDLLHKVDMLEEKHPRRFPIMPGCDEPWEHEEVASDAKHNPSAWDMESLDQALCEMELASRKGEVAKTVCWQLIGEM</sequence>
<name>A0A1V6QPC9_9EURO</name>
<comment type="caution">
    <text evidence="1">The sequence shown here is derived from an EMBL/GenBank/DDBJ whole genome shotgun (WGS) entry which is preliminary data.</text>
</comment>
<dbReference type="Proteomes" id="UP000191672">
    <property type="component" value="Unassembled WGS sequence"/>
</dbReference>
<dbReference type="AlphaFoldDB" id="A0A1V6QPC9"/>
<proteinExistence type="predicted"/>